<dbReference type="CDD" id="cd02000">
    <property type="entry name" value="TPP_E1_PDC_ADC_BCADC"/>
    <property type="match status" value="1"/>
</dbReference>
<evidence type="ECO:0000256" key="2">
    <source>
        <dbReference type="ARBA" id="ARBA00012945"/>
    </source>
</evidence>
<comment type="catalytic activity">
    <reaction evidence="6">
        <text>N(6)-[(R)-lipoyl]-L-lysyl-[protein] + 2-oxoglutarate + H(+) = N(6)-[(R)-S(8)-succinyldihydrolipoyl]-L-lysyl-[protein] + CO2</text>
        <dbReference type="Rhea" id="RHEA:12188"/>
        <dbReference type="Rhea" id="RHEA-COMP:10474"/>
        <dbReference type="Rhea" id="RHEA-COMP:20092"/>
        <dbReference type="ChEBI" id="CHEBI:15378"/>
        <dbReference type="ChEBI" id="CHEBI:16526"/>
        <dbReference type="ChEBI" id="CHEBI:16810"/>
        <dbReference type="ChEBI" id="CHEBI:83099"/>
        <dbReference type="ChEBI" id="CHEBI:83120"/>
        <dbReference type="EC" id="1.2.4.2"/>
    </reaction>
</comment>
<comment type="cofactor">
    <cofactor evidence="1">
        <name>thiamine diphosphate</name>
        <dbReference type="ChEBI" id="CHEBI:58937"/>
    </cofactor>
</comment>
<dbReference type="InterPro" id="IPR029061">
    <property type="entry name" value="THDP-binding"/>
</dbReference>
<dbReference type="Pfam" id="PF02779">
    <property type="entry name" value="Transket_pyr"/>
    <property type="match status" value="1"/>
</dbReference>
<dbReference type="InterPro" id="IPR001017">
    <property type="entry name" value="DH_E1"/>
</dbReference>
<dbReference type="InterPro" id="IPR009014">
    <property type="entry name" value="Transketo_C/PFOR_II"/>
</dbReference>
<dbReference type="GO" id="GO:0000287">
    <property type="term" value="F:magnesium ion binding"/>
    <property type="evidence" value="ECO:0007669"/>
    <property type="project" value="UniProtKB-ARBA"/>
</dbReference>
<protein>
    <recommendedName>
        <fullName evidence="2">dihydrolipoyllysine-residue succinyltransferase</fullName>
        <ecNumber evidence="2">2.3.1.61</ecNumber>
    </recommendedName>
</protein>
<keyword evidence="9" id="KW-1185">Reference proteome</keyword>
<dbReference type="Pfam" id="PF02780">
    <property type="entry name" value="Transketolase_C"/>
    <property type="match status" value="1"/>
</dbReference>
<dbReference type="Proteomes" id="UP000243077">
    <property type="component" value="Chromosome"/>
</dbReference>
<gene>
    <name evidence="8" type="ORF">C3B54_111498</name>
</gene>
<evidence type="ECO:0000259" key="7">
    <source>
        <dbReference type="SMART" id="SM00861"/>
    </source>
</evidence>
<dbReference type="SMART" id="SM00861">
    <property type="entry name" value="Transket_pyr"/>
    <property type="match status" value="1"/>
</dbReference>
<dbReference type="KEGG" id="psai:C3B54_111498"/>
<keyword evidence="3" id="KW-0816">Tricarboxylic acid cycle</keyword>
<dbReference type="AlphaFoldDB" id="A0A2L2BS30"/>
<keyword evidence="5" id="KW-0786">Thiamine pyrophosphate</keyword>
<dbReference type="SUPFAM" id="SSF52518">
    <property type="entry name" value="Thiamin diphosphate-binding fold (THDP-binding)"/>
    <property type="match status" value="2"/>
</dbReference>
<evidence type="ECO:0000256" key="5">
    <source>
        <dbReference type="ARBA" id="ARBA00023052"/>
    </source>
</evidence>
<dbReference type="CDD" id="cd07036">
    <property type="entry name" value="TPP_PYR_E1-PDHc-beta_like"/>
    <property type="match status" value="1"/>
</dbReference>
<evidence type="ECO:0000256" key="1">
    <source>
        <dbReference type="ARBA" id="ARBA00001964"/>
    </source>
</evidence>
<keyword evidence="4" id="KW-0560">Oxidoreductase</keyword>
<dbReference type="EC" id="2.3.1.61" evidence="2"/>
<dbReference type="EMBL" id="CP026923">
    <property type="protein sequence ID" value="AVG24437.1"/>
    <property type="molecule type" value="Genomic_DNA"/>
</dbReference>
<sequence length="729" mass="77943">MAKEKKLHPLEPWVEISSEKSDWDTADPTLLHSMLVQLHLIRAFEETVLELAGEGLVHGPAHSSVGQEGGAVGSVVGLRATDAINGSHRGHHQFLAKALGYVAPQGFDKNSQVTPEIQTVLQKTLAEILGLAQGFCKGRGGSMHLQWHEAGALGTNAIVGGGVPLAAGNAWAQKHAGTDDLTVTYFGDGAVNIGSVLESMNLTSAWDIPLVFFIENNLYAVSTTVEEATGESRLSGRGVGFGITSLRVDGMDPLAVHLTMQKAAEIARSGKGPVVVEAEVYRFFHQNGAFPGSAFGYRSKEEEASWRERDPLSRVASEMISRGLITQDEVDQLRSHAQSAMSLAAGELVEQDPDGKAGVRRIKPDLWPSADFVNVGVRGDLSELAGAATREAGQAGETEEVRFVDAVAAVMDRRMGLDDRIVVLGEDVHRLKGGTNGATKGLTEKYPGRILGTPISENAFVGLGGGMALDGRFRPVVEFMYPDFLWVAADQVFNQIGKARHMFGGESPVPLVLRTKVAMGTGYGSQHSMDPAGIFATAPGWRIMAASNPHDYVGMMNAALACEDPVLMIEHVELYNEKGTIPAGDLDYQIPFGTARVVREGSEVTVLSYLSMVQKAVTATEHTGVDSEIIDLRFLDQASIDWATIEASIAKTNAVMIVEQGARGTSYGGWLADEIQRRFFDHLDQPITRVSGQEASPSISKLLETAAIAGVDEVAAGLQQVRINAGGGR</sequence>
<reference evidence="8 9" key="1">
    <citation type="submission" date="2018-02" db="EMBL/GenBank/DDBJ databases">
        <title>Complete genome of the streamlined marine actinobacterium Pontimonas salivibrio CL-TW6 adapted to coastal planktonic lifestype.</title>
        <authorList>
            <person name="Cho B.C."/>
            <person name="Hardies S.C."/>
            <person name="Jang G.I."/>
            <person name="Hwang C.Y."/>
        </authorList>
    </citation>
    <scope>NUCLEOTIDE SEQUENCE [LARGE SCALE GENOMIC DNA]</scope>
    <source>
        <strain evidence="8 9">CL-TW6</strain>
    </source>
</reference>
<dbReference type="GO" id="GO:0006099">
    <property type="term" value="P:tricarboxylic acid cycle"/>
    <property type="evidence" value="ECO:0007669"/>
    <property type="project" value="UniProtKB-KW"/>
</dbReference>
<name>A0A2L2BS30_9MICO</name>
<dbReference type="InterPro" id="IPR005475">
    <property type="entry name" value="Transketolase-like_Pyr-bd"/>
</dbReference>
<dbReference type="InterPro" id="IPR033248">
    <property type="entry name" value="Transketolase_C"/>
</dbReference>
<dbReference type="Gene3D" id="3.40.50.970">
    <property type="match status" value="2"/>
</dbReference>
<dbReference type="GO" id="GO:0004591">
    <property type="term" value="F:oxoglutarate dehydrogenase (succinyl-transferring) activity"/>
    <property type="evidence" value="ECO:0007669"/>
    <property type="project" value="UniProtKB-EC"/>
</dbReference>
<proteinExistence type="predicted"/>
<dbReference type="PANTHER" id="PTHR43257">
    <property type="entry name" value="PYRUVATE DEHYDROGENASE E1 COMPONENT BETA SUBUNIT"/>
    <property type="match status" value="1"/>
</dbReference>
<dbReference type="RefSeq" id="WP_211286293.1">
    <property type="nucleotide sequence ID" value="NZ_CP026923.1"/>
</dbReference>
<dbReference type="GO" id="GO:0004149">
    <property type="term" value="F:dihydrolipoyllysine-residue succinyltransferase activity"/>
    <property type="evidence" value="ECO:0007669"/>
    <property type="project" value="UniProtKB-EC"/>
</dbReference>
<evidence type="ECO:0000256" key="4">
    <source>
        <dbReference type="ARBA" id="ARBA00023002"/>
    </source>
</evidence>
<dbReference type="PANTHER" id="PTHR43257:SF2">
    <property type="entry name" value="PYRUVATE DEHYDROGENASE E1 COMPONENT SUBUNIT BETA"/>
    <property type="match status" value="1"/>
</dbReference>
<evidence type="ECO:0000313" key="8">
    <source>
        <dbReference type="EMBL" id="AVG24437.1"/>
    </source>
</evidence>
<dbReference type="Gene3D" id="3.40.50.920">
    <property type="match status" value="1"/>
</dbReference>
<evidence type="ECO:0000313" key="9">
    <source>
        <dbReference type="Proteomes" id="UP000243077"/>
    </source>
</evidence>
<organism evidence="8 9">
    <name type="scientific">Pontimonas salivibrio</name>
    <dbReference type="NCBI Taxonomy" id="1159327"/>
    <lineage>
        <taxon>Bacteria</taxon>
        <taxon>Bacillati</taxon>
        <taxon>Actinomycetota</taxon>
        <taxon>Actinomycetes</taxon>
        <taxon>Micrococcales</taxon>
        <taxon>Microbacteriaceae</taxon>
        <taxon>Pontimonas</taxon>
    </lineage>
</organism>
<accession>A0A2L2BS30</accession>
<dbReference type="SUPFAM" id="SSF52922">
    <property type="entry name" value="TK C-terminal domain-like"/>
    <property type="match status" value="1"/>
</dbReference>
<evidence type="ECO:0000256" key="6">
    <source>
        <dbReference type="ARBA" id="ARBA00051911"/>
    </source>
</evidence>
<evidence type="ECO:0000256" key="3">
    <source>
        <dbReference type="ARBA" id="ARBA00022532"/>
    </source>
</evidence>
<dbReference type="Pfam" id="PF00676">
    <property type="entry name" value="E1_dh"/>
    <property type="match status" value="1"/>
</dbReference>
<feature type="domain" description="Transketolase-like pyrimidine-binding" evidence="7">
    <location>
        <begin position="401"/>
        <end position="577"/>
    </location>
</feature>